<dbReference type="PROSITE" id="PS51257">
    <property type="entry name" value="PROKAR_LIPOPROTEIN"/>
    <property type="match status" value="1"/>
</dbReference>
<dbReference type="Proteomes" id="UP000695000">
    <property type="component" value="Unplaced"/>
</dbReference>
<comment type="similarity">
    <text evidence="1">Belongs to the peptidase M28 family.</text>
</comment>
<protein>
    <submittedName>
        <fullName evidence="5">Endoplasmic reticulum metallopeptidase 1-like</fullName>
    </submittedName>
</protein>
<dbReference type="GeneID" id="108568654"/>
<keyword evidence="4" id="KW-1185">Reference proteome</keyword>
<name>A0ABM1NEV2_NICVS</name>
<feature type="domain" description="Endoplasmic reticulum metallopeptidase 1-like C-terminal" evidence="3">
    <location>
        <begin position="39"/>
        <end position="270"/>
    </location>
</feature>
<evidence type="ECO:0000256" key="1">
    <source>
        <dbReference type="ARBA" id="ARBA00010918"/>
    </source>
</evidence>
<keyword evidence="2" id="KW-0812">Transmembrane</keyword>
<organism evidence="4 5">
    <name type="scientific">Nicrophorus vespilloides</name>
    <name type="common">Boreal carrion beetle</name>
    <dbReference type="NCBI Taxonomy" id="110193"/>
    <lineage>
        <taxon>Eukaryota</taxon>
        <taxon>Metazoa</taxon>
        <taxon>Ecdysozoa</taxon>
        <taxon>Arthropoda</taxon>
        <taxon>Hexapoda</taxon>
        <taxon>Insecta</taxon>
        <taxon>Pterygota</taxon>
        <taxon>Neoptera</taxon>
        <taxon>Endopterygota</taxon>
        <taxon>Coleoptera</taxon>
        <taxon>Polyphaga</taxon>
        <taxon>Staphyliniformia</taxon>
        <taxon>Silphidae</taxon>
        <taxon>Nicrophorinae</taxon>
        <taxon>Nicrophorus</taxon>
    </lineage>
</organism>
<feature type="transmembrane region" description="Helical" evidence="2">
    <location>
        <begin position="7"/>
        <end position="30"/>
    </location>
</feature>
<evidence type="ECO:0000313" key="4">
    <source>
        <dbReference type="Proteomes" id="UP000695000"/>
    </source>
</evidence>
<keyword evidence="2" id="KW-1133">Transmembrane helix</keyword>
<proteinExistence type="inferred from homology"/>
<sequence>MARYLKYLLMVLSGTCVIFIIVACAAFIPYDENSSTPVLQRYWMFHSSRTVRDDSNTVIKKDNGFSFYNMDRNSPIILEDYIGDYLDKAESLVDDCRDILYCGLPVLFTESNENLEKYIWIPTETEPKIDKVDLMLTSIEYFNSGKEIFMKYCFKTYGTDHYNIYFSPRENIMLKKIDLLETVPTNQPKWNGRETYFILYVDGKERKALEFCMDLESVNGEFGRVNLDIAIAGTYYNEKVVQKSDEYREFLSKFPKWTSLNAWSGSYESWVY</sequence>
<accession>A0ABM1NEV2</accession>
<gene>
    <name evidence="5" type="primary">LOC108568654</name>
</gene>
<keyword evidence="2" id="KW-0472">Membrane</keyword>
<dbReference type="Pfam" id="PF22248">
    <property type="entry name" value="ERMP1_C"/>
    <property type="match status" value="1"/>
</dbReference>
<dbReference type="InterPro" id="IPR053973">
    <property type="entry name" value="ERMP1-like_C"/>
</dbReference>
<evidence type="ECO:0000313" key="5">
    <source>
        <dbReference type="RefSeq" id="XP_017785352.1"/>
    </source>
</evidence>
<evidence type="ECO:0000259" key="3">
    <source>
        <dbReference type="Pfam" id="PF22248"/>
    </source>
</evidence>
<dbReference type="RefSeq" id="XP_017785352.1">
    <property type="nucleotide sequence ID" value="XM_017929863.1"/>
</dbReference>
<reference evidence="5" key="1">
    <citation type="submission" date="2025-08" db="UniProtKB">
        <authorList>
            <consortium name="RefSeq"/>
        </authorList>
    </citation>
    <scope>IDENTIFICATION</scope>
    <source>
        <tissue evidence="5">Whole Larva</tissue>
    </source>
</reference>
<evidence type="ECO:0000256" key="2">
    <source>
        <dbReference type="SAM" id="Phobius"/>
    </source>
</evidence>